<dbReference type="GO" id="GO:0015288">
    <property type="term" value="F:porin activity"/>
    <property type="evidence" value="ECO:0007669"/>
    <property type="project" value="TreeGrafter"/>
</dbReference>
<gene>
    <name evidence="8" type="ORF">NU887_00230</name>
</gene>
<keyword evidence="7" id="KW-0732">Signal</keyword>
<evidence type="ECO:0000313" key="9">
    <source>
        <dbReference type="Proteomes" id="UP001142175"/>
    </source>
</evidence>
<dbReference type="GO" id="GO:0009279">
    <property type="term" value="C:cell outer membrane"/>
    <property type="evidence" value="ECO:0007669"/>
    <property type="project" value="UniProtKB-SubCell"/>
</dbReference>
<sequence length="403" mass="46692">MNSNLKFIFLLACLTWNLPFSAFAQKESIDLASAIDSALQNNLGLKSAQQRVEATKAMIPAGFNLDKTQVFFRHDQNDIAENGYSNKVFGISQSMQFPTVYGSQRRVYEDLGMVEQQQYLLTQNQIIKEVSQTYYTIVYLQKLESNYRFLDSLYQQFSIAASRRYELGETNYLEKLTARSKMRELSVRLHQTIESKNQAYVRLEQLIQVGREFEIPDQELLPLLTQNWEMENHPGVQFYEQSINLKTDNLSLERQRLLPDLHGEFFRGTNTGPNARIYPGVQVGVSIPLWFGAQKAKINSSKFELVQTNLAAENYSFQLNNRRAQLEIELQKFQEAISFYTEEGQQLSKQLIAQGNQAYKGGEIDFFQYVLLIENSRNIEVDYLTNLQEYNMTVLEINYLINP</sequence>
<dbReference type="RefSeq" id="WP_258421336.1">
    <property type="nucleotide sequence ID" value="NZ_JANSUY010000001.1"/>
</dbReference>
<feature type="chain" id="PRO_5040854040" evidence="7">
    <location>
        <begin position="25"/>
        <end position="403"/>
    </location>
</feature>
<evidence type="ECO:0000256" key="2">
    <source>
        <dbReference type="ARBA" id="ARBA00022452"/>
    </source>
</evidence>
<dbReference type="InterPro" id="IPR051906">
    <property type="entry name" value="TolC-like"/>
</dbReference>
<evidence type="ECO:0000256" key="4">
    <source>
        <dbReference type="ARBA" id="ARBA00023136"/>
    </source>
</evidence>
<keyword evidence="9" id="KW-1185">Reference proteome</keyword>
<dbReference type="Gene3D" id="1.20.1600.10">
    <property type="entry name" value="Outer membrane efflux proteins (OEP)"/>
    <property type="match status" value="1"/>
</dbReference>
<name>A0A9X2P1K2_9BACT</name>
<keyword evidence="4" id="KW-0472">Membrane</keyword>
<accession>A0A9X2P1K2</accession>
<keyword evidence="3" id="KW-0812">Transmembrane</keyword>
<evidence type="ECO:0000256" key="3">
    <source>
        <dbReference type="ARBA" id="ARBA00022692"/>
    </source>
</evidence>
<reference evidence="8" key="1">
    <citation type="submission" date="2022-08" db="EMBL/GenBank/DDBJ databases">
        <authorList>
            <person name="Zhang D."/>
        </authorList>
    </citation>
    <scope>NUCLEOTIDE SEQUENCE</scope>
    <source>
        <strain evidence="8">XJ19-11</strain>
    </source>
</reference>
<dbReference type="Proteomes" id="UP001142175">
    <property type="component" value="Unassembled WGS sequence"/>
</dbReference>
<dbReference type="SUPFAM" id="SSF56954">
    <property type="entry name" value="Outer membrane efflux proteins (OEP)"/>
    <property type="match status" value="1"/>
</dbReference>
<evidence type="ECO:0000256" key="1">
    <source>
        <dbReference type="ARBA" id="ARBA00004442"/>
    </source>
</evidence>
<comment type="caution">
    <text evidence="8">The sequence shown here is derived from an EMBL/GenBank/DDBJ whole genome shotgun (WGS) entry which is preliminary data.</text>
</comment>
<evidence type="ECO:0000256" key="6">
    <source>
        <dbReference type="SAM" id="Coils"/>
    </source>
</evidence>
<feature type="coiled-coil region" evidence="6">
    <location>
        <begin position="316"/>
        <end position="350"/>
    </location>
</feature>
<dbReference type="GO" id="GO:1990281">
    <property type="term" value="C:efflux pump complex"/>
    <property type="evidence" value="ECO:0007669"/>
    <property type="project" value="TreeGrafter"/>
</dbReference>
<dbReference type="PANTHER" id="PTHR30026">
    <property type="entry name" value="OUTER MEMBRANE PROTEIN TOLC"/>
    <property type="match status" value="1"/>
</dbReference>
<organism evidence="8 9">
    <name type="scientific">Aquiflexum gelatinilyticum</name>
    <dbReference type="NCBI Taxonomy" id="2961943"/>
    <lineage>
        <taxon>Bacteria</taxon>
        <taxon>Pseudomonadati</taxon>
        <taxon>Bacteroidota</taxon>
        <taxon>Cytophagia</taxon>
        <taxon>Cytophagales</taxon>
        <taxon>Cyclobacteriaceae</taxon>
        <taxon>Aquiflexum</taxon>
    </lineage>
</organism>
<dbReference type="GO" id="GO:0015562">
    <property type="term" value="F:efflux transmembrane transporter activity"/>
    <property type="evidence" value="ECO:0007669"/>
    <property type="project" value="InterPro"/>
</dbReference>
<evidence type="ECO:0000256" key="5">
    <source>
        <dbReference type="ARBA" id="ARBA00023237"/>
    </source>
</evidence>
<keyword evidence="2" id="KW-1134">Transmembrane beta strand</keyword>
<dbReference type="EMBL" id="JANSUY010000001">
    <property type="protein sequence ID" value="MCR9013433.1"/>
    <property type="molecule type" value="Genomic_DNA"/>
</dbReference>
<dbReference type="PANTHER" id="PTHR30026:SF20">
    <property type="entry name" value="OUTER MEMBRANE PROTEIN TOLC"/>
    <property type="match status" value="1"/>
</dbReference>
<dbReference type="AlphaFoldDB" id="A0A9X2P1K2"/>
<proteinExistence type="predicted"/>
<keyword evidence="5" id="KW-0998">Cell outer membrane</keyword>
<evidence type="ECO:0000256" key="7">
    <source>
        <dbReference type="SAM" id="SignalP"/>
    </source>
</evidence>
<keyword evidence="6" id="KW-0175">Coiled coil</keyword>
<evidence type="ECO:0000313" key="8">
    <source>
        <dbReference type="EMBL" id="MCR9013433.1"/>
    </source>
</evidence>
<protein>
    <submittedName>
        <fullName evidence="8">TolC family protein</fullName>
    </submittedName>
</protein>
<comment type="subcellular location">
    <subcellularLocation>
        <location evidence="1">Cell outer membrane</location>
    </subcellularLocation>
</comment>
<feature type="signal peptide" evidence="7">
    <location>
        <begin position="1"/>
        <end position="24"/>
    </location>
</feature>